<evidence type="ECO:0000256" key="4">
    <source>
        <dbReference type="ARBA" id="ARBA00022768"/>
    </source>
</evidence>
<dbReference type="PRINTS" id="PR00315">
    <property type="entry name" value="ELONGATNFCT"/>
</dbReference>
<dbReference type="GO" id="GO:0003746">
    <property type="term" value="F:translation elongation factor activity"/>
    <property type="evidence" value="ECO:0007669"/>
    <property type="project" value="UniProtKB-UniRule"/>
</dbReference>
<dbReference type="GO" id="GO:0003924">
    <property type="term" value="F:GTPase activity"/>
    <property type="evidence" value="ECO:0007669"/>
    <property type="project" value="UniProtKB-UniRule"/>
</dbReference>
<dbReference type="Gene3D" id="3.40.50.300">
    <property type="entry name" value="P-loop containing nucleotide triphosphate hydrolases"/>
    <property type="match status" value="1"/>
</dbReference>
<keyword evidence="2" id="KW-0597">Phosphoprotein</keyword>
<dbReference type="FunFam" id="2.40.30.10:FF:000168">
    <property type="entry name" value="Elongation factor 1-alpha 2"/>
    <property type="match status" value="1"/>
</dbReference>
<reference evidence="9" key="1">
    <citation type="journal article" date="2018" name="Front. Physiol.">
        <title>Inducing the Alternative Oxidase Forms Part of the Molecular Strategy of Anoxic Survival in Freshwater Bivalves.</title>
        <authorList>
            <person name="Yusseppone M.S."/>
            <person name="Rocchetta I."/>
            <person name="Sabatini S.E."/>
            <person name="Luquet C.M."/>
            <person name="Rios de Molina M.D.C."/>
            <person name="Held C."/>
            <person name="Abele D."/>
        </authorList>
    </citation>
    <scope>NUCLEOTIDE SEQUENCE</scope>
    <source>
        <tissue evidence="9">Gill</tissue>
    </source>
</reference>
<dbReference type="InterPro" id="IPR004539">
    <property type="entry name" value="Transl_elong_EF1A_euk/arc"/>
</dbReference>
<organism evidence="9">
    <name type="scientific">Diplodon chilensis</name>
    <dbReference type="NCBI Taxonomy" id="149536"/>
    <lineage>
        <taxon>Eukaryota</taxon>
        <taxon>Metazoa</taxon>
        <taxon>Spiralia</taxon>
        <taxon>Lophotrochozoa</taxon>
        <taxon>Mollusca</taxon>
        <taxon>Bivalvia</taxon>
        <taxon>Autobranchia</taxon>
        <taxon>Heteroconchia</taxon>
        <taxon>Palaeoheterodonta</taxon>
        <taxon>Unionida</taxon>
        <taxon>Unionoidea</taxon>
        <taxon>Hyriidae</taxon>
        <taxon>Diplodon</taxon>
    </lineage>
</organism>
<dbReference type="GO" id="GO:0005525">
    <property type="term" value="F:GTP binding"/>
    <property type="evidence" value="ECO:0007669"/>
    <property type="project" value="UniProtKB-UniRule"/>
</dbReference>
<dbReference type="NCBIfam" id="NF008969">
    <property type="entry name" value="PRK12317.1"/>
    <property type="match status" value="1"/>
</dbReference>
<protein>
    <recommendedName>
        <fullName evidence="7">Elongation factor 1-alpha</fullName>
    </recommendedName>
</protein>
<proteinExistence type="evidence at transcript level"/>
<dbReference type="PROSITE" id="PS00301">
    <property type="entry name" value="G_TR_1"/>
    <property type="match status" value="1"/>
</dbReference>
<dbReference type="CDD" id="cd03693">
    <property type="entry name" value="EF1_alpha_II"/>
    <property type="match status" value="1"/>
</dbReference>
<dbReference type="CDD" id="cd01883">
    <property type="entry name" value="EF1_alpha"/>
    <property type="match status" value="1"/>
</dbReference>
<evidence type="ECO:0000256" key="7">
    <source>
        <dbReference type="RuleBase" id="RU000325"/>
    </source>
</evidence>
<dbReference type="SUPFAM" id="SSF50447">
    <property type="entry name" value="Translation proteins"/>
    <property type="match status" value="1"/>
</dbReference>
<dbReference type="PANTHER" id="PTHR23115">
    <property type="entry name" value="TRANSLATION FACTOR"/>
    <property type="match status" value="1"/>
</dbReference>
<comment type="similarity">
    <text evidence="1 7">Belongs to the TRAFAC class translation factor GTPase superfamily. Classic translation factor GTPase family. EF-Tu/EF-1A subfamily.</text>
</comment>
<keyword evidence="5" id="KW-0648">Protein biosynthesis</keyword>
<keyword evidence="3 7" id="KW-0547">Nucleotide-binding</keyword>
<sequence length="462" mass="50661">MGKEKIHINIVVIGHVDSGKSTSTGHLIYKCGGIDKRTIEKFEKEAQEMGKGSFKYAWVLDKLKAERERGITIDIALWKFETTKYYVTIIDAPGHRDFIKNMITGTSQADCAVLVVAAGVGEFEAGISKNGQTREHALLAYTLGVKQLIIGINKMDSTEPPFSATRFEEIKKEVEAYIKKIGYNPKAVPFVPISGWHGDNMLEPSDKMPWFKGWAVERKEGNASGKTLFEALDSILPPARPTEKPLRLPLQDVYKIGGIGTVPVGRVETGILKPGMVVTFAPNNVTTEVKSVEMHHEALTEALPGDNVGFNIKNVSVKEIRRGNVCGDSKNDPPKSAKSFTAQVIVLNHPGEIKNGYSPVLDCHTCHIACKFNEIREKCDRRSGKKLEDNPKFVKSGDAAIVELVPTKPMCVEAFSDYPPLGRFAVRDMRQTVAVGVIKSVEKEDAAAGKVTKAALKATKGK</sequence>
<dbReference type="Gene3D" id="2.40.30.10">
    <property type="entry name" value="Translation factors"/>
    <property type="match status" value="2"/>
</dbReference>
<keyword evidence="6 7" id="KW-0342">GTP-binding</keyword>
<evidence type="ECO:0000256" key="1">
    <source>
        <dbReference type="ARBA" id="ARBA00007249"/>
    </source>
</evidence>
<dbReference type="InterPro" id="IPR000795">
    <property type="entry name" value="T_Tr_GTP-bd_dom"/>
</dbReference>
<evidence type="ECO:0000256" key="2">
    <source>
        <dbReference type="ARBA" id="ARBA00022553"/>
    </source>
</evidence>
<dbReference type="EMBL" id="MF776702">
    <property type="protein sequence ID" value="AVN67035.1"/>
    <property type="molecule type" value="mRNA"/>
</dbReference>
<dbReference type="CDD" id="cd03705">
    <property type="entry name" value="EF1_alpha_III"/>
    <property type="match status" value="1"/>
</dbReference>
<dbReference type="FunFam" id="2.40.30.10:FF:000005">
    <property type="entry name" value="Elongation factor 1-alpha"/>
    <property type="match status" value="1"/>
</dbReference>
<evidence type="ECO:0000256" key="5">
    <source>
        <dbReference type="ARBA" id="ARBA00022917"/>
    </source>
</evidence>
<dbReference type="InterPro" id="IPR004161">
    <property type="entry name" value="EFTu-like_2"/>
</dbReference>
<evidence type="ECO:0000256" key="6">
    <source>
        <dbReference type="ARBA" id="ARBA00023134"/>
    </source>
</evidence>
<accession>A0A2P1H685</accession>
<dbReference type="Pfam" id="PF03144">
    <property type="entry name" value="GTP_EFTU_D2"/>
    <property type="match status" value="1"/>
</dbReference>
<dbReference type="InterPro" id="IPR054696">
    <property type="entry name" value="GTP-eEF1A_C"/>
</dbReference>
<dbReference type="PROSITE" id="PS51722">
    <property type="entry name" value="G_TR_2"/>
    <property type="match status" value="1"/>
</dbReference>
<dbReference type="Pfam" id="PF22594">
    <property type="entry name" value="GTP-eEF1A_C"/>
    <property type="match status" value="1"/>
</dbReference>
<evidence type="ECO:0000259" key="8">
    <source>
        <dbReference type="PROSITE" id="PS51722"/>
    </source>
</evidence>
<feature type="domain" description="Tr-type G" evidence="8">
    <location>
        <begin position="5"/>
        <end position="242"/>
    </location>
</feature>
<name>A0A2P1H685_9BIVA</name>
<dbReference type="NCBIfam" id="TIGR00483">
    <property type="entry name" value="EF-1_alpha"/>
    <property type="match status" value="1"/>
</dbReference>
<comment type="function">
    <text evidence="7">This protein promotes the GTP-dependent binding of aminoacyl-tRNA to the A-site of ribosomes during protein biosynthesis.</text>
</comment>
<dbReference type="InterPro" id="IPR009001">
    <property type="entry name" value="Transl_elong_EF1A/Init_IF2_C"/>
</dbReference>
<dbReference type="InterPro" id="IPR027417">
    <property type="entry name" value="P-loop_NTPase"/>
</dbReference>
<dbReference type="InterPro" id="IPR050100">
    <property type="entry name" value="TRAFAC_GTPase_members"/>
</dbReference>
<dbReference type="AlphaFoldDB" id="A0A2P1H685"/>
<dbReference type="SUPFAM" id="SSF50465">
    <property type="entry name" value="EF-Tu/eEF-1alpha/eIF2-gamma C-terminal domain"/>
    <property type="match status" value="1"/>
</dbReference>
<keyword evidence="4 7" id="KW-0251">Elongation factor</keyword>
<dbReference type="InterPro" id="IPR009000">
    <property type="entry name" value="Transl_B-barrel_sf"/>
</dbReference>
<dbReference type="HAMAP" id="MF_00118_A">
    <property type="entry name" value="EF_Tu_A"/>
    <property type="match status" value="1"/>
</dbReference>
<evidence type="ECO:0000313" key="9">
    <source>
        <dbReference type="EMBL" id="AVN67035.1"/>
    </source>
</evidence>
<dbReference type="InterPro" id="IPR031157">
    <property type="entry name" value="G_TR_CS"/>
</dbReference>
<evidence type="ECO:0000256" key="3">
    <source>
        <dbReference type="ARBA" id="ARBA00022741"/>
    </source>
</evidence>
<dbReference type="SUPFAM" id="SSF52540">
    <property type="entry name" value="P-loop containing nucleoside triphosphate hydrolases"/>
    <property type="match status" value="1"/>
</dbReference>
<dbReference type="Pfam" id="PF00009">
    <property type="entry name" value="GTP_EFTU"/>
    <property type="match status" value="1"/>
</dbReference>
<dbReference type="FunFam" id="3.40.50.300:FF:000090">
    <property type="entry name" value="Elongation factor 1-alpha"/>
    <property type="match status" value="1"/>
</dbReference>